<keyword evidence="2" id="KW-0560">Oxidoreductase</keyword>
<reference evidence="5" key="1">
    <citation type="submission" date="2024-07" db="EMBL/GenBank/DDBJ databases">
        <authorList>
            <person name="Yu S.T."/>
        </authorList>
    </citation>
    <scope>NUCLEOTIDE SEQUENCE</scope>
    <source>
        <strain evidence="5">R02</strain>
    </source>
</reference>
<dbReference type="AlphaFoldDB" id="A0AB39LHK6"/>
<evidence type="ECO:0000256" key="2">
    <source>
        <dbReference type="ARBA" id="ARBA00023002"/>
    </source>
</evidence>
<name>A0AB39LHK6_9ACTN</name>
<dbReference type="Gene3D" id="3.40.50.720">
    <property type="entry name" value="NAD(P)-binding Rossmann-like Domain"/>
    <property type="match status" value="1"/>
</dbReference>
<evidence type="ECO:0000259" key="4">
    <source>
        <dbReference type="SMART" id="SM00822"/>
    </source>
</evidence>
<accession>A0AB39LHK6</accession>
<dbReference type="InterPro" id="IPR051911">
    <property type="entry name" value="SDR_oxidoreductase"/>
</dbReference>
<sequence>MSESADNVRGTRQRVWFVTGSSRGLGRALITAVLDAGDIVVATARRPEALAEELKEYGDRVLALPLDVTSAEAARAAVDAAVDRFGRLDVVVNNAGYANVSPVETAEDEDFRAQFETNFWGVYHVTKAALPVLRRQGSGTVVQISSVGGRVGGSPGIASYQAAKFAVDGFTRSLAAETAPLGVRFMVVEPSGFATDWAGSSMTVHPVPDAYDATVGAMNRRVRQGTAGSAGDPERAAEIIVRTVRRGEVPSHLLLGVNAVTLALDYSRRQLEEAGAWEAVSRSADFAEHYPVELPPLTEQ</sequence>
<dbReference type="InterPro" id="IPR002347">
    <property type="entry name" value="SDR_fam"/>
</dbReference>
<evidence type="ECO:0000256" key="1">
    <source>
        <dbReference type="ARBA" id="ARBA00006484"/>
    </source>
</evidence>
<dbReference type="EMBL" id="CP163429">
    <property type="protein sequence ID" value="XDP92292.1"/>
    <property type="molecule type" value="Genomic_DNA"/>
</dbReference>
<dbReference type="PRINTS" id="PR00081">
    <property type="entry name" value="GDHRDH"/>
</dbReference>
<dbReference type="PRINTS" id="PR00080">
    <property type="entry name" value="SDRFAMILY"/>
</dbReference>
<dbReference type="SUPFAM" id="SSF51735">
    <property type="entry name" value="NAD(P)-binding Rossmann-fold domains"/>
    <property type="match status" value="1"/>
</dbReference>
<dbReference type="SMART" id="SM00822">
    <property type="entry name" value="PKS_KR"/>
    <property type="match status" value="1"/>
</dbReference>
<dbReference type="PANTHER" id="PTHR43976:SF16">
    <property type="entry name" value="SHORT-CHAIN DEHYDROGENASE_REDUCTASE FAMILY PROTEIN"/>
    <property type="match status" value="1"/>
</dbReference>
<protein>
    <submittedName>
        <fullName evidence="5">SDR family NAD(P)-dependent oxidoreductase</fullName>
    </submittedName>
</protein>
<dbReference type="RefSeq" id="WP_369154183.1">
    <property type="nucleotide sequence ID" value="NZ_CP163429.1"/>
</dbReference>
<dbReference type="NCBIfam" id="NF006114">
    <property type="entry name" value="PRK08263.1"/>
    <property type="match status" value="1"/>
</dbReference>
<dbReference type="PANTHER" id="PTHR43976">
    <property type="entry name" value="SHORT CHAIN DEHYDROGENASE"/>
    <property type="match status" value="1"/>
</dbReference>
<proteinExistence type="inferred from homology"/>
<organism evidence="5">
    <name type="scientific">Streptomyces sp. R02</name>
    <dbReference type="NCBI Taxonomy" id="3238623"/>
    <lineage>
        <taxon>Bacteria</taxon>
        <taxon>Bacillati</taxon>
        <taxon>Actinomycetota</taxon>
        <taxon>Actinomycetes</taxon>
        <taxon>Kitasatosporales</taxon>
        <taxon>Streptomycetaceae</taxon>
        <taxon>Streptomyces</taxon>
    </lineage>
</organism>
<comment type="similarity">
    <text evidence="1 3">Belongs to the short-chain dehydrogenases/reductases (SDR) family.</text>
</comment>
<dbReference type="CDD" id="cd05374">
    <property type="entry name" value="17beta-HSD-like_SDR_c"/>
    <property type="match status" value="1"/>
</dbReference>
<feature type="domain" description="Ketoreductase" evidence="4">
    <location>
        <begin position="14"/>
        <end position="200"/>
    </location>
</feature>
<evidence type="ECO:0000256" key="3">
    <source>
        <dbReference type="RuleBase" id="RU000363"/>
    </source>
</evidence>
<dbReference type="InterPro" id="IPR057326">
    <property type="entry name" value="KR_dom"/>
</dbReference>
<dbReference type="InterPro" id="IPR036291">
    <property type="entry name" value="NAD(P)-bd_dom_sf"/>
</dbReference>
<evidence type="ECO:0000313" key="5">
    <source>
        <dbReference type="EMBL" id="XDP92292.1"/>
    </source>
</evidence>
<dbReference type="Pfam" id="PF00106">
    <property type="entry name" value="adh_short"/>
    <property type="match status" value="1"/>
</dbReference>
<dbReference type="GO" id="GO:0016491">
    <property type="term" value="F:oxidoreductase activity"/>
    <property type="evidence" value="ECO:0007669"/>
    <property type="project" value="UniProtKB-KW"/>
</dbReference>
<gene>
    <name evidence="5" type="ORF">AB5J57_01645</name>
</gene>